<dbReference type="AlphaFoldDB" id="A0AAV6N179"/>
<organism evidence="1 2">
    <name type="scientific">Cucurbita argyrosperma subsp. sororia</name>
    <dbReference type="NCBI Taxonomy" id="37648"/>
    <lineage>
        <taxon>Eukaryota</taxon>
        <taxon>Viridiplantae</taxon>
        <taxon>Streptophyta</taxon>
        <taxon>Embryophyta</taxon>
        <taxon>Tracheophyta</taxon>
        <taxon>Spermatophyta</taxon>
        <taxon>Magnoliopsida</taxon>
        <taxon>eudicotyledons</taxon>
        <taxon>Gunneridae</taxon>
        <taxon>Pentapetalae</taxon>
        <taxon>rosids</taxon>
        <taxon>fabids</taxon>
        <taxon>Cucurbitales</taxon>
        <taxon>Cucurbitaceae</taxon>
        <taxon>Cucurbiteae</taxon>
        <taxon>Cucurbita</taxon>
    </lineage>
</organism>
<protein>
    <recommendedName>
        <fullName evidence="3">OVATE domain-containing protein</fullName>
    </recommendedName>
</protein>
<dbReference type="EMBL" id="JAGKQH010000010">
    <property type="protein sequence ID" value="KAG6589911.1"/>
    <property type="molecule type" value="Genomic_DNA"/>
</dbReference>
<gene>
    <name evidence="1" type="ORF">SDJN03_15334</name>
</gene>
<keyword evidence="2" id="KW-1185">Reference proteome</keyword>
<reference evidence="1 2" key="1">
    <citation type="journal article" date="2021" name="Hortic Res">
        <title>The domestication of Cucurbita argyrosperma as revealed by the genome of its wild relative.</title>
        <authorList>
            <person name="Barrera-Redondo J."/>
            <person name="Sanchez-de la Vega G."/>
            <person name="Aguirre-Liguori J.A."/>
            <person name="Castellanos-Morales G."/>
            <person name="Gutierrez-Guerrero Y.T."/>
            <person name="Aguirre-Dugua X."/>
            <person name="Aguirre-Planter E."/>
            <person name="Tenaillon M.I."/>
            <person name="Lira-Saade R."/>
            <person name="Eguiarte L.E."/>
        </authorList>
    </citation>
    <scope>NUCLEOTIDE SEQUENCE [LARGE SCALE GENOMIC DNA]</scope>
    <source>
        <strain evidence="1">JBR-2021</strain>
    </source>
</reference>
<feature type="non-terminal residue" evidence="1">
    <location>
        <position position="1"/>
    </location>
</feature>
<dbReference type="Proteomes" id="UP000685013">
    <property type="component" value="Chromosome 10"/>
</dbReference>
<dbReference type="PANTHER" id="PTHR35461">
    <property type="entry name" value="BNAANNG14610D PROTEIN"/>
    <property type="match status" value="1"/>
</dbReference>
<name>A0AAV6N179_9ROSI</name>
<evidence type="ECO:0008006" key="3">
    <source>
        <dbReference type="Google" id="ProtNLM"/>
    </source>
</evidence>
<evidence type="ECO:0000313" key="2">
    <source>
        <dbReference type="Proteomes" id="UP000685013"/>
    </source>
</evidence>
<proteinExistence type="predicted"/>
<dbReference type="PANTHER" id="PTHR35461:SF3">
    <property type="entry name" value="OVATE DOMAIN-CONTAINING PROTEIN"/>
    <property type="match status" value="1"/>
</dbReference>
<accession>A0AAV6N179</accession>
<comment type="caution">
    <text evidence="1">The sequence shown here is derived from an EMBL/GenBank/DDBJ whole genome shotgun (WGS) entry which is preliminary data.</text>
</comment>
<sequence>MMLRASIANTKKFFNKTLCNFKSFFSNTYQRLPKAPPPFSIGHEMDKDSSFMKNRTGNAVRFSKTMDETQMKKVEKNEDSIKIGVTHQRKTQENLKEYDERRMCLVAKKMKELEKLDARDVDHALDIEEILHYYSRLSCPTYLEIVDKFFMDIFAEFCANSSSQQTNPIGKESSVGLVRRKSRLGNMESSSSNSSRPCFC</sequence>
<evidence type="ECO:0000313" key="1">
    <source>
        <dbReference type="EMBL" id="KAG6589911.1"/>
    </source>
</evidence>